<gene>
    <name evidence="6" type="ORF">CLUMA_CG007552</name>
</gene>
<dbReference type="Gene3D" id="3.40.50.1820">
    <property type="entry name" value="alpha/beta hydrolase"/>
    <property type="match status" value="1"/>
</dbReference>
<proteinExistence type="inferred from homology"/>
<dbReference type="AlphaFoldDB" id="A0A1J1I356"/>
<protein>
    <submittedName>
        <fullName evidence="6">CLUMA_CG007552, isoform A</fullName>
    </submittedName>
</protein>
<dbReference type="PANTHER" id="PTHR11610">
    <property type="entry name" value="LIPASE"/>
    <property type="match status" value="1"/>
</dbReference>
<reference evidence="6 7" key="1">
    <citation type="submission" date="2015-04" db="EMBL/GenBank/DDBJ databases">
        <authorList>
            <person name="Syromyatnikov M.Y."/>
            <person name="Popov V.N."/>
        </authorList>
    </citation>
    <scope>NUCLEOTIDE SEQUENCE [LARGE SCALE GENOMIC DNA]</scope>
</reference>
<dbReference type="InterPro" id="IPR013818">
    <property type="entry name" value="Lipase"/>
</dbReference>
<comment type="similarity">
    <text evidence="2 4">Belongs to the AB hydrolase superfamily. Lipase family.</text>
</comment>
<dbReference type="EMBL" id="CVRI01000038">
    <property type="protein sequence ID" value="CRK94028.1"/>
    <property type="molecule type" value="Genomic_DNA"/>
</dbReference>
<evidence type="ECO:0000259" key="5">
    <source>
        <dbReference type="Pfam" id="PF00151"/>
    </source>
</evidence>
<dbReference type="Pfam" id="PF00151">
    <property type="entry name" value="Lipase"/>
    <property type="match status" value="1"/>
</dbReference>
<evidence type="ECO:0000256" key="3">
    <source>
        <dbReference type="ARBA" id="ARBA00022525"/>
    </source>
</evidence>
<evidence type="ECO:0000256" key="1">
    <source>
        <dbReference type="ARBA" id="ARBA00004613"/>
    </source>
</evidence>
<dbReference type="InterPro" id="IPR000734">
    <property type="entry name" value="TAG_lipase"/>
</dbReference>
<dbReference type="PANTHER" id="PTHR11610:SF150">
    <property type="entry name" value="FI01825P-RELATED"/>
    <property type="match status" value="1"/>
</dbReference>
<name>A0A1J1I356_9DIPT</name>
<organism evidence="6 7">
    <name type="scientific">Clunio marinus</name>
    <dbReference type="NCBI Taxonomy" id="568069"/>
    <lineage>
        <taxon>Eukaryota</taxon>
        <taxon>Metazoa</taxon>
        <taxon>Ecdysozoa</taxon>
        <taxon>Arthropoda</taxon>
        <taxon>Hexapoda</taxon>
        <taxon>Insecta</taxon>
        <taxon>Pterygota</taxon>
        <taxon>Neoptera</taxon>
        <taxon>Endopterygota</taxon>
        <taxon>Diptera</taxon>
        <taxon>Nematocera</taxon>
        <taxon>Chironomoidea</taxon>
        <taxon>Chironomidae</taxon>
        <taxon>Clunio</taxon>
    </lineage>
</organism>
<dbReference type="STRING" id="568069.A0A1J1I356"/>
<dbReference type="SUPFAM" id="SSF53474">
    <property type="entry name" value="alpha/beta-Hydrolases"/>
    <property type="match status" value="1"/>
</dbReference>
<evidence type="ECO:0000256" key="4">
    <source>
        <dbReference type="RuleBase" id="RU004262"/>
    </source>
</evidence>
<sequence length="345" mass="38275">MCTDILSYHNSRRTSITLNESLGSPALSRQDDIKPKSHRWELIPDDEGRMHLMDMSSYVHSVDPHFDAVTDTIFILFTRRNPTSGQVITPTLASIQSSFFDRNHPTRFTVHGWNGSPQSRVNWLVAEEYFRYGDYNMITVDWTAGGTTLNYITARNRVRAVGGVIANFIDFLHENSYLEFEKLHVMGHSLGGQIAGLTGKQVRRGVIQVISAFDPAGPLFSLDNPNERIAPTDGVYVESIITNGGLLGFMEPISHATFYPNFGRVQPGCESDITGQCSHSRSTLLYAESINSMFTGQECSSFEEIRDGSCNPTGRTGRLGGPQGSIGQRGNFFMETNAVEPFSRG</sequence>
<dbReference type="GO" id="GO:0016042">
    <property type="term" value="P:lipid catabolic process"/>
    <property type="evidence" value="ECO:0007669"/>
    <property type="project" value="TreeGrafter"/>
</dbReference>
<keyword evidence="3" id="KW-0964">Secreted</keyword>
<evidence type="ECO:0000313" key="6">
    <source>
        <dbReference type="EMBL" id="CRK94028.1"/>
    </source>
</evidence>
<dbReference type="GO" id="GO:0017171">
    <property type="term" value="F:serine hydrolase activity"/>
    <property type="evidence" value="ECO:0007669"/>
    <property type="project" value="TreeGrafter"/>
</dbReference>
<dbReference type="CDD" id="cd00707">
    <property type="entry name" value="Pancreat_lipase_like"/>
    <property type="match status" value="1"/>
</dbReference>
<dbReference type="InterPro" id="IPR033906">
    <property type="entry name" value="Lipase_N"/>
</dbReference>
<dbReference type="FunFam" id="3.40.50.1820:FF:000076">
    <property type="entry name" value="phospholipase A1"/>
    <property type="match status" value="1"/>
</dbReference>
<comment type="subcellular location">
    <subcellularLocation>
        <location evidence="1">Secreted</location>
    </subcellularLocation>
</comment>
<dbReference type="OrthoDB" id="199913at2759"/>
<keyword evidence="7" id="KW-1185">Reference proteome</keyword>
<dbReference type="GO" id="GO:0016298">
    <property type="term" value="F:lipase activity"/>
    <property type="evidence" value="ECO:0007669"/>
    <property type="project" value="InterPro"/>
</dbReference>
<dbReference type="Proteomes" id="UP000183832">
    <property type="component" value="Unassembled WGS sequence"/>
</dbReference>
<dbReference type="PRINTS" id="PR00821">
    <property type="entry name" value="TAGLIPASE"/>
</dbReference>
<dbReference type="GO" id="GO:0005615">
    <property type="term" value="C:extracellular space"/>
    <property type="evidence" value="ECO:0007669"/>
    <property type="project" value="TreeGrafter"/>
</dbReference>
<dbReference type="InterPro" id="IPR029058">
    <property type="entry name" value="AB_hydrolase_fold"/>
</dbReference>
<accession>A0A1J1I356</accession>
<evidence type="ECO:0000313" key="7">
    <source>
        <dbReference type="Proteomes" id="UP000183832"/>
    </source>
</evidence>
<feature type="domain" description="Lipase" evidence="5">
    <location>
        <begin position="69"/>
        <end position="342"/>
    </location>
</feature>
<evidence type="ECO:0000256" key="2">
    <source>
        <dbReference type="ARBA" id="ARBA00010701"/>
    </source>
</evidence>